<evidence type="ECO:0000259" key="1">
    <source>
        <dbReference type="Pfam" id="PF12697"/>
    </source>
</evidence>
<comment type="caution">
    <text evidence="2">The sequence shown here is derived from an EMBL/GenBank/DDBJ whole genome shotgun (WGS) entry which is preliminary data.</text>
</comment>
<dbReference type="AlphaFoldDB" id="A0A0E2B3C9"/>
<feature type="domain" description="AB hydrolase-1" evidence="1">
    <location>
        <begin position="81"/>
        <end position="210"/>
    </location>
</feature>
<dbReference type="Gene3D" id="3.40.50.1820">
    <property type="entry name" value="alpha/beta hydrolase"/>
    <property type="match status" value="1"/>
</dbReference>
<dbReference type="PANTHER" id="PTHR43798">
    <property type="entry name" value="MONOACYLGLYCEROL LIPASE"/>
    <property type="match status" value="1"/>
</dbReference>
<dbReference type="SUPFAM" id="SSF53474">
    <property type="entry name" value="alpha/beta-Hydrolases"/>
    <property type="match status" value="1"/>
</dbReference>
<name>A0A0E2B3C9_9LEPT</name>
<reference evidence="2 3" key="1">
    <citation type="submission" date="2012-10" db="EMBL/GenBank/DDBJ databases">
        <authorList>
            <person name="Harkins D.M."/>
            <person name="Durkin A.S."/>
            <person name="Brinkac L.M."/>
            <person name="Selengut J.D."/>
            <person name="Sanka R."/>
            <person name="DePew J."/>
            <person name="Purushe J."/>
            <person name="Peacock S.J."/>
            <person name="Thaipadungpanit J."/>
            <person name="Wuthiekanun V.W."/>
            <person name="Day N.P."/>
            <person name="Vinetz J.M."/>
            <person name="Sutton G.G."/>
            <person name="Nelson W.C."/>
            <person name="Fouts D.E."/>
        </authorList>
    </citation>
    <scope>NUCLEOTIDE SEQUENCE [LARGE SCALE GENOMIC DNA]</scope>
    <source>
        <strain evidence="2 3">H1</strain>
    </source>
</reference>
<accession>A0A0E2B3C9</accession>
<organism evidence="2 3">
    <name type="scientific">Leptospira kirschneri str. H1</name>
    <dbReference type="NCBI Taxonomy" id="1049966"/>
    <lineage>
        <taxon>Bacteria</taxon>
        <taxon>Pseudomonadati</taxon>
        <taxon>Spirochaetota</taxon>
        <taxon>Spirochaetia</taxon>
        <taxon>Leptospirales</taxon>
        <taxon>Leptospiraceae</taxon>
        <taxon>Leptospira</taxon>
    </lineage>
</organism>
<dbReference type="InterPro" id="IPR029058">
    <property type="entry name" value="AB_hydrolase_fold"/>
</dbReference>
<dbReference type="RefSeq" id="WP_004765458.1">
    <property type="nucleotide sequence ID" value="NZ_AHMY02000040.1"/>
</dbReference>
<dbReference type="Pfam" id="PF12697">
    <property type="entry name" value="Abhydrolase_6"/>
    <property type="match status" value="1"/>
</dbReference>
<evidence type="ECO:0000313" key="3">
    <source>
        <dbReference type="Proteomes" id="UP000006253"/>
    </source>
</evidence>
<sequence length="377" mass="41422">MKRERNQSSVRFMIRRIGITFGIAIVLFVTQSISAAYERTVLTYDVIGRNFYNNSQTTNYRLNVIKYSKSGIIIDPNLKNVLCVHGFGDNSTIYEPLAKELINKGKARNVYILDLPGHGNSTVTQGSAPLPKYASDLTLIHYSDALRALLSQMTVTEGKKIHTIVGHSLGGIVIQIAQSQLVTRGWGGNLLSSFGIENTILIASDIPSPLPWYPGDTDMSDPNSAKSLVWNFKVQKVVYFNVYPPEVVYGNFIDSPDDFFIGTKYSVNGVPVSGAPTSSEIPLMNNLEPYPAGANVVGLDPSGETTESRPRLSIAQNIWNGFNLKVVWLDKDPFFSQSELQGLAQYLKAGLDVITISDPEAVHGTPYSKPSLLVPLF</sequence>
<proteinExistence type="predicted"/>
<dbReference type="InterPro" id="IPR000073">
    <property type="entry name" value="AB_hydrolase_1"/>
</dbReference>
<protein>
    <submittedName>
        <fullName evidence="2">Putative lysophospholipase</fullName>
    </submittedName>
</protein>
<evidence type="ECO:0000313" key="2">
    <source>
        <dbReference type="EMBL" id="EKO15760.1"/>
    </source>
</evidence>
<dbReference type="InterPro" id="IPR050266">
    <property type="entry name" value="AB_hydrolase_sf"/>
</dbReference>
<gene>
    <name evidence="2" type="ORF">LEP1GSC081_3275</name>
</gene>
<dbReference type="EMBL" id="AHMY02000040">
    <property type="protein sequence ID" value="EKO15760.1"/>
    <property type="molecule type" value="Genomic_DNA"/>
</dbReference>
<dbReference type="GO" id="GO:0016020">
    <property type="term" value="C:membrane"/>
    <property type="evidence" value="ECO:0007669"/>
    <property type="project" value="TreeGrafter"/>
</dbReference>
<dbReference type="Proteomes" id="UP000006253">
    <property type="component" value="Unassembled WGS sequence"/>
</dbReference>
<dbReference type="PANTHER" id="PTHR43798:SF33">
    <property type="entry name" value="HYDROLASE, PUTATIVE (AFU_ORTHOLOGUE AFUA_2G14860)-RELATED"/>
    <property type="match status" value="1"/>
</dbReference>